<feature type="transmembrane region" description="Helical" evidence="1">
    <location>
        <begin position="125"/>
        <end position="143"/>
    </location>
</feature>
<name>A0A2W5SAG1_CERSP</name>
<evidence type="ECO:0000259" key="2">
    <source>
        <dbReference type="Pfam" id="PF07331"/>
    </source>
</evidence>
<feature type="transmembrane region" description="Helical" evidence="1">
    <location>
        <begin position="86"/>
        <end position="119"/>
    </location>
</feature>
<dbReference type="Proteomes" id="UP000248975">
    <property type="component" value="Unassembled WGS sequence"/>
</dbReference>
<comment type="caution">
    <text evidence="3">The sequence shown here is derived from an EMBL/GenBank/DDBJ whole genome shotgun (WGS) entry which is preliminary data.</text>
</comment>
<dbReference type="EMBL" id="QFQS01000003">
    <property type="protein sequence ID" value="PZQ97044.1"/>
    <property type="molecule type" value="Genomic_DNA"/>
</dbReference>
<evidence type="ECO:0000313" key="4">
    <source>
        <dbReference type="Proteomes" id="UP000248975"/>
    </source>
</evidence>
<feature type="transmembrane region" description="Helical" evidence="1">
    <location>
        <begin position="12"/>
        <end position="34"/>
    </location>
</feature>
<proteinExistence type="predicted"/>
<protein>
    <submittedName>
        <fullName evidence="3">Tripartite tricarboxylate transporter TctB family protein</fullName>
    </submittedName>
</protein>
<keyword evidence="1" id="KW-1133">Transmembrane helix</keyword>
<evidence type="ECO:0000313" key="3">
    <source>
        <dbReference type="EMBL" id="PZQ97044.1"/>
    </source>
</evidence>
<keyword evidence="1" id="KW-0472">Membrane</keyword>
<organism evidence="3 4">
    <name type="scientific">Cereibacter sphaeroides</name>
    <name type="common">Rhodobacter sphaeroides</name>
    <dbReference type="NCBI Taxonomy" id="1063"/>
    <lineage>
        <taxon>Bacteria</taxon>
        <taxon>Pseudomonadati</taxon>
        <taxon>Pseudomonadota</taxon>
        <taxon>Alphaproteobacteria</taxon>
        <taxon>Rhodobacterales</taxon>
        <taxon>Paracoccaceae</taxon>
        <taxon>Cereibacter</taxon>
    </lineage>
</organism>
<reference evidence="3 4" key="1">
    <citation type="submission" date="2017-08" db="EMBL/GenBank/DDBJ databases">
        <title>Infants hospitalized years apart are colonized by the same room-sourced microbial strains.</title>
        <authorList>
            <person name="Brooks B."/>
            <person name="Olm M.R."/>
            <person name="Firek B.A."/>
            <person name="Baker R."/>
            <person name="Thomas B.C."/>
            <person name="Morowitz M.J."/>
            <person name="Banfield J.F."/>
        </authorList>
    </citation>
    <scope>NUCLEOTIDE SEQUENCE [LARGE SCALE GENOMIC DNA]</scope>
    <source>
        <strain evidence="3">S2_003_000_R2_11</strain>
    </source>
</reference>
<keyword evidence="1" id="KW-0812">Transmembrane</keyword>
<dbReference type="Pfam" id="PF07331">
    <property type="entry name" value="TctB"/>
    <property type="match status" value="1"/>
</dbReference>
<gene>
    <name evidence="3" type="ORF">DI533_15975</name>
</gene>
<dbReference type="InterPro" id="IPR009936">
    <property type="entry name" value="DUF1468"/>
</dbReference>
<dbReference type="AlphaFoldDB" id="A0A2W5SAG1"/>
<evidence type="ECO:0000256" key="1">
    <source>
        <dbReference type="SAM" id="Phobius"/>
    </source>
</evidence>
<accession>A0A2W5SAG1</accession>
<sequence length="163" mass="17088">MTGSPQGTGRRPTGAAIVIALLLAVLGALLIWEGGRIPDRGGYSGVGPGDVPRLIGWGLMLLAVWTAIDAFRSRQSAPEEIEVGPVLWIIGGLFVQLMLLRTAGFTIASGVLFACAAAAFGKRNFAVTLPLGLVFAFMVYAVFNQLLKLHLPAGPIETLIFGG</sequence>
<feature type="domain" description="DUF1468" evidence="2">
    <location>
        <begin position="18"/>
        <end position="152"/>
    </location>
</feature>